<keyword evidence="4" id="KW-1185">Reference proteome</keyword>
<reference evidence="4" key="1">
    <citation type="submission" date="2019-08" db="EMBL/GenBank/DDBJ databases">
        <title>Limnoglobus roseus gen. nov., sp. nov., a novel freshwater planctomycete with a giant genome from the family Gemmataceae.</title>
        <authorList>
            <person name="Kulichevskaya I.S."/>
            <person name="Naumoff D.G."/>
            <person name="Miroshnikov K."/>
            <person name="Ivanova A."/>
            <person name="Philippov D.A."/>
            <person name="Hakobyan A."/>
            <person name="Rijpstra I.C."/>
            <person name="Sinninghe Damste J.S."/>
            <person name="Liesack W."/>
            <person name="Dedysh S.N."/>
        </authorList>
    </citation>
    <scope>NUCLEOTIDE SEQUENCE [LARGE SCALE GENOMIC DNA]</scope>
    <source>
        <strain evidence="4">PX52</strain>
    </source>
</reference>
<keyword evidence="2" id="KW-0812">Transmembrane</keyword>
<dbReference type="RefSeq" id="WP_149111359.1">
    <property type="nucleotide sequence ID" value="NZ_CP042425.1"/>
</dbReference>
<keyword evidence="2" id="KW-1133">Transmembrane helix</keyword>
<dbReference type="OrthoDB" id="10021186at2"/>
<name>A0A5C1ADF4_9BACT</name>
<organism evidence="3 4">
    <name type="scientific">Limnoglobus roseus</name>
    <dbReference type="NCBI Taxonomy" id="2598579"/>
    <lineage>
        <taxon>Bacteria</taxon>
        <taxon>Pseudomonadati</taxon>
        <taxon>Planctomycetota</taxon>
        <taxon>Planctomycetia</taxon>
        <taxon>Gemmatales</taxon>
        <taxon>Gemmataceae</taxon>
        <taxon>Limnoglobus</taxon>
    </lineage>
</organism>
<feature type="transmembrane region" description="Helical" evidence="2">
    <location>
        <begin position="138"/>
        <end position="159"/>
    </location>
</feature>
<evidence type="ECO:0000313" key="3">
    <source>
        <dbReference type="EMBL" id="QEL16665.1"/>
    </source>
</evidence>
<proteinExistence type="predicted"/>
<accession>A0A5C1ADF4</accession>
<feature type="region of interest" description="Disordered" evidence="1">
    <location>
        <begin position="1"/>
        <end position="20"/>
    </location>
</feature>
<feature type="compositionally biased region" description="Polar residues" evidence="1">
    <location>
        <begin position="181"/>
        <end position="190"/>
    </location>
</feature>
<feature type="region of interest" description="Disordered" evidence="1">
    <location>
        <begin position="163"/>
        <end position="235"/>
    </location>
</feature>
<protein>
    <submittedName>
        <fullName evidence="3">Uncharacterized protein</fullName>
    </submittedName>
</protein>
<sequence>MPRETDAADSLANEGSPEADRHLAENFGMTLKQLREFDPQTLDVTRACKFLGLPLKRFDLLGSQSGARGRWVDSIAREKRNLIETFPEASQDVKEMLEAIRKFALRKCLNPDSPALMDGRRPQDEDFGGGGFLGRNRFFLWGGTLVLFAFACGLVAVFMPKDGPSKQRTTVVDTAPPSSGKGASTVRTNQPIPPSEPVANKPTAVPNLQVNKPDPDPRPTTDPAPRTVTSFNGYWTGQHSNSDGWKGYGKLTLTEDGDGAISGTWFATKVSGRREGKKTSVLRGKDDGQSMQLNCTIEGGVMKIEYSVTKGSGETAYTGKSNLRRVNVIVRAKNKLLDDAVVTVELDGKRVTEWPNNLLEVGVPARPGQHQVVIRSAYKGVFYSQTFDAVTVSSDEAIVLDTNKLKVDQPQRVAWTHSAGSFTYQGNGKWLEAPQNGGKYNFVEVVRVTDYVELHDASRNCSVRLLAGSMHLKGLKGYPEFKEYYVGRWEKEATPAPPRPEDLIGMWNSDFGKVSLEITKSGVISGYWVQDLNKKGVITGGAFTPGTRTLTFLIAQPWNNEKGSATFTLSADSTKLDGTWKHSSGNGKWQMTRVAR</sequence>
<evidence type="ECO:0000256" key="1">
    <source>
        <dbReference type="SAM" id="MobiDB-lite"/>
    </source>
</evidence>
<dbReference type="AlphaFoldDB" id="A0A5C1ADF4"/>
<dbReference type="KEGG" id="lrs:PX52LOC_03626"/>
<evidence type="ECO:0000313" key="4">
    <source>
        <dbReference type="Proteomes" id="UP000324974"/>
    </source>
</evidence>
<gene>
    <name evidence="3" type="ORF">PX52LOC_03626</name>
</gene>
<keyword evidence="2" id="KW-0472">Membrane</keyword>
<evidence type="ECO:0000256" key="2">
    <source>
        <dbReference type="SAM" id="Phobius"/>
    </source>
</evidence>
<dbReference type="EMBL" id="CP042425">
    <property type="protein sequence ID" value="QEL16665.1"/>
    <property type="molecule type" value="Genomic_DNA"/>
</dbReference>
<dbReference type="Proteomes" id="UP000324974">
    <property type="component" value="Chromosome"/>
</dbReference>